<gene>
    <name evidence="1" type="ORF">SDC9_147425</name>
</gene>
<proteinExistence type="predicted"/>
<sequence>MYPGIVTVATALICSKTFTSQVAEDKLTVSEIGDNLSPKIAPEITAPAVIAGSMPRPPPIPIRATPKVAAVPHEVPVARHDIEHTKIVVSKKTDGDII</sequence>
<organism evidence="1">
    <name type="scientific">bioreactor metagenome</name>
    <dbReference type="NCBI Taxonomy" id="1076179"/>
    <lineage>
        <taxon>unclassified sequences</taxon>
        <taxon>metagenomes</taxon>
        <taxon>ecological metagenomes</taxon>
    </lineage>
</organism>
<reference evidence="1" key="1">
    <citation type="submission" date="2019-08" db="EMBL/GenBank/DDBJ databases">
        <authorList>
            <person name="Kucharzyk K."/>
            <person name="Murdoch R.W."/>
            <person name="Higgins S."/>
            <person name="Loffler F."/>
        </authorList>
    </citation>
    <scope>NUCLEOTIDE SEQUENCE</scope>
</reference>
<accession>A0A645EEB2</accession>
<name>A0A645EEB2_9ZZZZ</name>
<evidence type="ECO:0000313" key="1">
    <source>
        <dbReference type="EMBL" id="MPN00231.1"/>
    </source>
</evidence>
<dbReference type="EMBL" id="VSSQ01046267">
    <property type="protein sequence ID" value="MPN00231.1"/>
    <property type="molecule type" value="Genomic_DNA"/>
</dbReference>
<dbReference type="AlphaFoldDB" id="A0A645EEB2"/>
<protein>
    <submittedName>
        <fullName evidence="1">Uncharacterized protein</fullName>
    </submittedName>
</protein>
<comment type="caution">
    <text evidence="1">The sequence shown here is derived from an EMBL/GenBank/DDBJ whole genome shotgun (WGS) entry which is preliminary data.</text>
</comment>